<feature type="compositionally biased region" description="Basic residues" evidence="1">
    <location>
        <begin position="201"/>
        <end position="216"/>
    </location>
</feature>
<keyword evidence="3" id="KW-1185">Reference proteome</keyword>
<proteinExistence type="predicted"/>
<evidence type="ECO:0000313" key="2">
    <source>
        <dbReference type="EMBL" id="KAK2550442.1"/>
    </source>
</evidence>
<dbReference type="Proteomes" id="UP001249851">
    <property type="component" value="Unassembled WGS sequence"/>
</dbReference>
<comment type="caution">
    <text evidence="2">The sequence shown here is derived from an EMBL/GenBank/DDBJ whole genome shotgun (WGS) entry which is preliminary data.</text>
</comment>
<dbReference type="PANTHER" id="PTHR47331">
    <property type="entry name" value="PHD-TYPE DOMAIN-CONTAINING PROTEIN"/>
    <property type="match status" value="1"/>
</dbReference>
<organism evidence="2 3">
    <name type="scientific">Acropora cervicornis</name>
    <name type="common">Staghorn coral</name>
    <dbReference type="NCBI Taxonomy" id="6130"/>
    <lineage>
        <taxon>Eukaryota</taxon>
        <taxon>Metazoa</taxon>
        <taxon>Cnidaria</taxon>
        <taxon>Anthozoa</taxon>
        <taxon>Hexacorallia</taxon>
        <taxon>Scleractinia</taxon>
        <taxon>Astrocoeniina</taxon>
        <taxon>Acroporidae</taxon>
        <taxon>Acropora</taxon>
    </lineage>
</organism>
<name>A0AAD9UUS5_ACRCE</name>
<sequence length="216" mass="24797">MVLLRDMYMDDIFHSEETVEDAVPVREDLTKSLSGAGFRAQTWCRNRKEVLEEIQQEDRGTEFLARYITRGLGWDEEFPDDLKWTTHQWAKHLPEAPRVKIPLCYRLHKEAMENVSLHTFVDASRLAYAPISYARYGHVSGQISVALVTSKARVSPIKSVSIPRFALMAAVLGLRSYSLDLEIPFQKYESETSETPGDKKQTKRHAKKSPRTGRNQ</sequence>
<dbReference type="EMBL" id="JARQWQ010000111">
    <property type="protein sequence ID" value="KAK2550442.1"/>
    <property type="molecule type" value="Genomic_DNA"/>
</dbReference>
<evidence type="ECO:0000256" key="1">
    <source>
        <dbReference type="SAM" id="MobiDB-lite"/>
    </source>
</evidence>
<protein>
    <submittedName>
        <fullName evidence="2">Uncharacterized protein</fullName>
    </submittedName>
</protein>
<feature type="region of interest" description="Disordered" evidence="1">
    <location>
        <begin position="189"/>
        <end position="216"/>
    </location>
</feature>
<dbReference type="PANTHER" id="PTHR47331:SF1">
    <property type="entry name" value="GAG-LIKE PROTEIN"/>
    <property type="match status" value="1"/>
</dbReference>
<evidence type="ECO:0000313" key="3">
    <source>
        <dbReference type="Proteomes" id="UP001249851"/>
    </source>
</evidence>
<dbReference type="Pfam" id="PF05380">
    <property type="entry name" value="Peptidase_A17"/>
    <property type="match status" value="1"/>
</dbReference>
<reference evidence="2" key="1">
    <citation type="journal article" date="2023" name="G3 (Bethesda)">
        <title>Whole genome assembly and annotation of the endangered Caribbean coral Acropora cervicornis.</title>
        <authorList>
            <person name="Selwyn J.D."/>
            <person name="Vollmer S.V."/>
        </authorList>
    </citation>
    <scope>NUCLEOTIDE SEQUENCE</scope>
    <source>
        <strain evidence="2">K2</strain>
    </source>
</reference>
<reference evidence="2" key="2">
    <citation type="journal article" date="2023" name="Science">
        <title>Genomic signatures of disease resistance in endangered staghorn corals.</title>
        <authorList>
            <person name="Vollmer S.V."/>
            <person name="Selwyn J.D."/>
            <person name="Despard B.A."/>
            <person name="Roesel C.L."/>
        </authorList>
    </citation>
    <scope>NUCLEOTIDE SEQUENCE</scope>
    <source>
        <strain evidence="2">K2</strain>
    </source>
</reference>
<gene>
    <name evidence="2" type="ORF">P5673_028967</name>
</gene>
<dbReference type="InterPro" id="IPR008042">
    <property type="entry name" value="Retrotrans_Pao"/>
</dbReference>
<accession>A0AAD9UUS5</accession>
<dbReference type="AlphaFoldDB" id="A0AAD9UUS5"/>